<dbReference type="PIRSF" id="PIRSF009467">
    <property type="entry name" value="Ureas_acces_UreF"/>
    <property type="match status" value="1"/>
</dbReference>
<evidence type="ECO:0000256" key="1">
    <source>
        <dbReference type="ARBA" id="ARBA00022988"/>
    </source>
</evidence>
<dbReference type="EMBL" id="QPIX01000001">
    <property type="protein sequence ID" value="RCW28052.1"/>
    <property type="molecule type" value="Genomic_DNA"/>
</dbReference>
<comment type="subcellular location">
    <subcellularLocation>
        <location evidence="3">Cytoplasm</location>
    </subcellularLocation>
</comment>
<evidence type="ECO:0000256" key="2">
    <source>
        <dbReference type="ARBA" id="ARBA00023186"/>
    </source>
</evidence>
<evidence type="ECO:0000256" key="3">
    <source>
        <dbReference type="HAMAP-Rule" id="MF_01385"/>
    </source>
</evidence>
<keyword evidence="3" id="KW-0963">Cytoplasm</keyword>
<dbReference type="AlphaFoldDB" id="A0A6I7HSU5"/>
<name>A0A6I7HSU5_9HYPH</name>
<dbReference type="PANTHER" id="PTHR33620:SF1">
    <property type="entry name" value="UREASE ACCESSORY PROTEIN F"/>
    <property type="match status" value="1"/>
</dbReference>
<evidence type="ECO:0000313" key="5">
    <source>
        <dbReference type="Proteomes" id="UP000252582"/>
    </source>
</evidence>
<dbReference type="Proteomes" id="UP000252582">
    <property type="component" value="Unassembled WGS sequence"/>
</dbReference>
<comment type="subunit">
    <text evidence="3">UreD, UreF and UreG form a complex that acts as a GTP-hydrolysis-dependent molecular chaperone, activating the urease apoprotein by helping to assemble the nickel containing metallocenter of UreC. The UreE protein probably delivers the nickel.</text>
</comment>
<protein>
    <recommendedName>
        <fullName evidence="3">Urease accessory protein UreF</fullName>
    </recommendedName>
</protein>
<dbReference type="GO" id="GO:0016151">
    <property type="term" value="F:nickel cation binding"/>
    <property type="evidence" value="ECO:0007669"/>
    <property type="project" value="UniProtKB-UniRule"/>
</dbReference>
<proteinExistence type="inferred from homology"/>
<keyword evidence="5" id="KW-1185">Reference proteome</keyword>
<dbReference type="PANTHER" id="PTHR33620">
    <property type="entry name" value="UREASE ACCESSORY PROTEIN F"/>
    <property type="match status" value="1"/>
</dbReference>
<gene>
    <name evidence="3" type="primary">ureF</name>
    <name evidence="4" type="ORF">DFR48_10160</name>
</gene>
<dbReference type="Gene3D" id="1.10.4190.10">
    <property type="entry name" value="Urease accessory protein UreF"/>
    <property type="match status" value="1"/>
</dbReference>
<reference evidence="4 5" key="1">
    <citation type="submission" date="2018-07" db="EMBL/GenBank/DDBJ databases">
        <title>Genomic Encyclopedia of Type Strains, Phase IV (KMG-IV): sequencing the most valuable type-strain genomes for metagenomic binning, comparative biology and taxonomic classification.</title>
        <authorList>
            <person name="Goeker M."/>
        </authorList>
    </citation>
    <scope>NUCLEOTIDE SEQUENCE [LARGE SCALE GENOMIC DNA]</scope>
    <source>
        <strain evidence="4 5">DSM 25528</strain>
    </source>
</reference>
<organism evidence="4 5">
    <name type="scientific">Ciceribacter lividus</name>
    <dbReference type="NCBI Taxonomy" id="1197950"/>
    <lineage>
        <taxon>Bacteria</taxon>
        <taxon>Pseudomonadati</taxon>
        <taxon>Pseudomonadota</taxon>
        <taxon>Alphaproteobacteria</taxon>
        <taxon>Hyphomicrobiales</taxon>
        <taxon>Rhizobiaceae</taxon>
        <taxon>Ciceribacter</taxon>
    </lineage>
</organism>
<dbReference type="Pfam" id="PF01730">
    <property type="entry name" value="UreF"/>
    <property type="match status" value="1"/>
</dbReference>
<keyword evidence="2 3" id="KW-0143">Chaperone</keyword>
<dbReference type="InterPro" id="IPR038277">
    <property type="entry name" value="UreF_sf"/>
</dbReference>
<keyword evidence="1 3" id="KW-0996">Nickel insertion</keyword>
<accession>A0A6I7HSU5</accession>
<dbReference type="HAMAP" id="MF_01385">
    <property type="entry name" value="UreF"/>
    <property type="match status" value="1"/>
</dbReference>
<dbReference type="InterPro" id="IPR002639">
    <property type="entry name" value="UreF"/>
</dbReference>
<comment type="caution">
    <text evidence="4">The sequence shown here is derived from an EMBL/GenBank/DDBJ whole genome shotgun (WGS) entry which is preliminary data.</text>
</comment>
<comment type="function">
    <text evidence="3">Required for maturation of urease via the functional incorporation of the urease nickel metallocenter.</text>
</comment>
<dbReference type="RefSeq" id="WP_170141759.1">
    <property type="nucleotide sequence ID" value="NZ_QPIX01000001.1"/>
</dbReference>
<comment type="similarity">
    <text evidence="3">Belongs to the UreF family.</text>
</comment>
<evidence type="ECO:0000313" key="4">
    <source>
        <dbReference type="EMBL" id="RCW28052.1"/>
    </source>
</evidence>
<dbReference type="GO" id="GO:0005737">
    <property type="term" value="C:cytoplasm"/>
    <property type="evidence" value="ECO:0007669"/>
    <property type="project" value="UniProtKB-SubCell"/>
</dbReference>
<sequence>MRETSAVQALLRLMAWLSPAFPVGGFAYSGGLEAAVQSGHVSSAEALEDWLVTLLRCGSLRNDAVLLAEAYRSVEDDERLRAVTELAAALAGSAERHLEISRQGGAFLAAASAWPGAVPEVLGDGTAYSVAIGAVAASNGVGLAETLSAFLHAAVSQLVSAAIRLGVLGQSRGVTLLSRIEDVIADEAGRAASSSLDDLGSATLIADQMSLRHETQHSRLFLS</sequence>